<organism evidence="6">
    <name type="scientific">Candida albicans</name>
    <name type="common">Yeast</name>
    <dbReference type="NCBI Taxonomy" id="5476"/>
    <lineage>
        <taxon>Eukaryota</taxon>
        <taxon>Fungi</taxon>
        <taxon>Dikarya</taxon>
        <taxon>Ascomycota</taxon>
        <taxon>Saccharomycotina</taxon>
        <taxon>Pichiomycetes</taxon>
        <taxon>Debaryomycetaceae</taxon>
        <taxon>Candida/Lodderomyces clade</taxon>
        <taxon>Candida</taxon>
    </lineage>
</organism>
<dbReference type="AlphaFoldDB" id="G1UA95"/>
<dbReference type="Gene3D" id="3.40.30.10">
    <property type="entry name" value="Glutaredoxin"/>
    <property type="match status" value="1"/>
</dbReference>
<dbReference type="InterPro" id="IPR011767">
    <property type="entry name" value="GLR_AS"/>
</dbReference>
<dbReference type="GO" id="GO:0015038">
    <property type="term" value="F:glutathione disulfide oxidoreductase activity"/>
    <property type="evidence" value="ECO:0007669"/>
    <property type="project" value="TreeGrafter"/>
</dbReference>
<dbReference type="PROSITE" id="PS51354">
    <property type="entry name" value="GLUTAREDOXIN_2"/>
    <property type="match status" value="1"/>
</dbReference>
<dbReference type="CDD" id="cd03419">
    <property type="entry name" value="GRX_GRXh_1_2_like"/>
    <property type="match status" value="1"/>
</dbReference>
<dbReference type="GO" id="GO:0005737">
    <property type="term" value="C:cytoplasm"/>
    <property type="evidence" value="ECO:0007669"/>
    <property type="project" value="TreeGrafter"/>
</dbReference>
<keyword evidence="3" id="KW-1015">Disulfide bond</keyword>
<sequence length="127" mass="14667">MIDKMSSILAWGFNLWYQPPPPTAQTEKEIEHTINSHKIVIYSKTYCPFCDQTKHLLNEQYPQESYEVINLNILDDGLTIQNQLYANTGQYMVPIIFINGQHVGGNSEVQQLHTNGKLQELLNPQKY</sequence>
<dbReference type="PhylomeDB" id="G1UA95"/>
<dbReference type="VEuPathDB" id="FungiDB:CAWG_05557"/>
<dbReference type="PROSITE" id="PS00195">
    <property type="entry name" value="GLUTAREDOXIN_1"/>
    <property type="match status" value="1"/>
</dbReference>
<feature type="domain" description="Glutaredoxin" evidence="5">
    <location>
        <begin position="39"/>
        <end position="103"/>
    </location>
</feature>
<dbReference type="InterPro" id="IPR014025">
    <property type="entry name" value="Glutaredoxin_subgr"/>
</dbReference>
<name>G1UA95_CANAX</name>
<proteinExistence type="predicted"/>
<dbReference type="PANTHER" id="PTHR45694">
    <property type="entry name" value="GLUTAREDOXIN 2"/>
    <property type="match status" value="1"/>
</dbReference>
<dbReference type="GO" id="GO:0034599">
    <property type="term" value="P:cellular response to oxidative stress"/>
    <property type="evidence" value="ECO:0007669"/>
    <property type="project" value="TreeGrafter"/>
</dbReference>
<dbReference type="VEuPathDB" id="FungiDB:C7_02070W_A"/>
<dbReference type="SMR" id="G1UA95"/>
<dbReference type="EMBL" id="AP006852">
    <property type="protein sequence ID" value="BAE44724.1"/>
    <property type="molecule type" value="Genomic_DNA"/>
</dbReference>
<keyword evidence="4" id="KW-0676">Redox-active center</keyword>
<dbReference type="InterPro" id="IPR036249">
    <property type="entry name" value="Thioredoxin-like_sf"/>
</dbReference>
<dbReference type="FunFam" id="3.40.30.10:FF:000276">
    <property type="entry name" value="Glutaredoxin 3"/>
    <property type="match status" value="1"/>
</dbReference>
<keyword evidence="2" id="KW-0249">Electron transport</keyword>
<reference evidence="6" key="1">
    <citation type="journal article" date="2005" name="Genetics">
        <title>Sequence finishing and gene mapping for Candida albicans chromosome 7 and syntenic analysis against the Saccharomyces cerevisiae genome.</title>
        <authorList>
            <person name="Chibana H."/>
            <person name="Oka N."/>
            <person name="Nakayama H."/>
            <person name="Aoyama T."/>
            <person name="Magee B.B."/>
            <person name="Magee P.T."/>
            <person name="Mikami Y."/>
        </authorList>
    </citation>
    <scope>NUCLEOTIDE SEQUENCE</scope>
</reference>
<dbReference type="PANTHER" id="PTHR45694:SF26">
    <property type="entry name" value="GRX1P"/>
    <property type="match status" value="1"/>
</dbReference>
<dbReference type="PRINTS" id="PR00160">
    <property type="entry name" value="GLUTAREDOXIN"/>
</dbReference>
<protein>
    <submittedName>
        <fullName evidence="6">Uncharacterized protein CaJ7.0239</fullName>
    </submittedName>
</protein>
<evidence type="ECO:0000256" key="1">
    <source>
        <dbReference type="ARBA" id="ARBA00022448"/>
    </source>
</evidence>
<accession>G1UA95</accession>
<dbReference type="InterPro" id="IPR011899">
    <property type="entry name" value="Glutaredoxin_euk/vir"/>
</dbReference>
<evidence type="ECO:0000313" key="6">
    <source>
        <dbReference type="EMBL" id="BAE44724.1"/>
    </source>
</evidence>
<evidence type="ECO:0000256" key="4">
    <source>
        <dbReference type="ARBA" id="ARBA00023284"/>
    </source>
</evidence>
<dbReference type="InterPro" id="IPR002109">
    <property type="entry name" value="Glutaredoxin"/>
</dbReference>
<evidence type="ECO:0000256" key="2">
    <source>
        <dbReference type="ARBA" id="ARBA00022982"/>
    </source>
</evidence>
<evidence type="ECO:0000256" key="3">
    <source>
        <dbReference type="ARBA" id="ARBA00023157"/>
    </source>
</evidence>
<dbReference type="Pfam" id="PF00462">
    <property type="entry name" value="Glutaredoxin"/>
    <property type="match status" value="1"/>
</dbReference>
<gene>
    <name evidence="6" type="primary">CaJ7.0239</name>
    <name evidence="6" type="ORF">CaO19.6510</name>
</gene>
<keyword evidence="1" id="KW-0813">Transport</keyword>
<dbReference type="SUPFAM" id="SSF52833">
    <property type="entry name" value="Thioredoxin-like"/>
    <property type="match status" value="1"/>
</dbReference>
<evidence type="ECO:0000259" key="5">
    <source>
        <dbReference type="Pfam" id="PF00462"/>
    </source>
</evidence>
<dbReference type="NCBIfam" id="TIGR02180">
    <property type="entry name" value="GRX_euk"/>
    <property type="match status" value="1"/>
</dbReference>